<dbReference type="InterPro" id="IPR042171">
    <property type="entry name" value="Acyl-CoA_hotdog"/>
</dbReference>
<evidence type="ECO:0000256" key="2">
    <source>
        <dbReference type="ARBA" id="ARBA00022801"/>
    </source>
</evidence>
<evidence type="ECO:0000259" key="4">
    <source>
        <dbReference type="Pfam" id="PF20789"/>
    </source>
</evidence>
<dbReference type="InterPro" id="IPR049450">
    <property type="entry name" value="ACOT8-like_C"/>
</dbReference>
<dbReference type="EMBL" id="MU004233">
    <property type="protein sequence ID" value="KAF2671098.1"/>
    <property type="molecule type" value="Genomic_DNA"/>
</dbReference>
<accession>A0A6A6UJ55</accession>
<protein>
    <submittedName>
        <fullName evidence="5">Thioesterase/thiol ester dehydrase-isomerase</fullName>
    </submittedName>
</protein>
<dbReference type="SUPFAM" id="SSF54637">
    <property type="entry name" value="Thioesterase/thiol ester dehydrase-isomerase"/>
    <property type="match status" value="2"/>
</dbReference>
<feature type="domain" description="Acyl-CoA thioesterase-like C-terminal" evidence="4">
    <location>
        <begin position="220"/>
        <end position="318"/>
    </location>
</feature>
<dbReference type="CDD" id="cd03445">
    <property type="entry name" value="Thioesterase_II_repeat2"/>
    <property type="match status" value="1"/>
</dbReference>
<dbReference type="InterPro" id="IPR003703">
    <property type="entry name" value="Acyl_CoA_thio"/>
</dbReference>
<evidence type="ECO:0000259" key="3">
    <source>
        <dbReference type="Pfam" id="PF13622"/>
    </source>
</evidence>
<dbReference type="Pfam" id="PF13622">
    <property type="entry name" value="4HBT_3"/>
    <property type="match status" value="1"/>
</dbReference>
<dbReference type="GO" id="GO:0009062">
    <property type="term" value="P:fatty acid catabolic process"/>
    <property type="evidence" value="ECO:0007669"/>
    <property type="project" value="TreeGrafter"/>
</dbReference>
<dbReference type="PANTHER" id="PTHR11066">
    <property type="entry name" value="ACYL-COA THIOESTERASE"/>
    <property type="match status" value="1"/>
</dbReference>
<sequence length="342" mass="38721">MTKRVPLPDPKVPRTWKQQMAIEEIDITTYRSTTGAPHGPFFTRNGELRPRAFGGHVYAQAVYAASKTVDPSFLIHSVTGYFLELALADEPFIYKIQIVRDGKNYSVRKVDASQEDGKVVFSNICSFKRTEVFPDIQIPQNMAEKYFEILAGRKPDELPIKTNFKDLRAAYGTGETCLTTIFPGLFTSILPFDKIHQRTIPIKRENVYIYATQTDPSDTDSDPNLDAAAHLYHSDRESVWSMVRQYGLLDVLDSAASLSHTVTFHTGADKVRFSDSQGRRWFYLETGAERLSNGRGLHQGKIYDADGNHVATTLQDGAIRLKFKSDEERDKRIEQVKSESKI</sequence>
<proteinExistence type="inferred from homology"/>
<organism evidence="5 6">
    <name type="scientific">Microthyrium microscopicum</name>
    <dbReference type="NCBI Taxonomy" id="703497"/>
    <lineage>
        <taxon>Eukaryota</taxon>
        <taxon>Fungi</taxon>
        <taxon>Dikarya</taxon>
        <taxon>Ascomycota</taxon>
        <taxon>Pezizomycotina</taxon>
        <taxon>Dothideomycetes</taxon>
        <taxon>Dothideomycetes incertae sedis</taxon>
        <taxon>Microthyriales</taxon>
        <taxon>Microthyriaceae</taxon>
        <taxon>Microthyrium</taxon>
    </lineage>
</organism>
<gene>
    <name evidence="5" type="ORF">BT63DRAFT_412170</name>
</gene>
<dbReference type="GO" id="GO:0016853">
    <property type="term" value="F:isomerase activity"/>
    <property type="evidence" value="ECO:0007669"/>
    <property type="project" value="UniProtKB-KW"/>
</dbReference>
<feature type="domain" description="Acyl-CoA thioesterase-like N-terminal HotDog" evidence="3">
    <location>
        <begin position="51"/>
        <end position="127"/>
    </location>
</feature>
<dbReference type="Proteomes" id="UP000799302">
    <property type="component" value="Unassembled WGS sequence"/>
</dbReference>
<dbReference type="OrthoDB" id="68328at2759"/>
<reference evidence="5" key="1">
    <citation type="journal article" date="2020" name="Stud. Mycol.">
        <title>101 Dothideomycetes genomes: a test case for predicting lifestyles and emergence of pathogens.</title>
        <authorList>
            <person name="Haridas S."/>
            <person name="Albert R."/>
            <person name="Binder M."/>
            <person name="Bloem J."/>
            <person name="Labutti K."/>
            <person name="Salamov A."/>
            <person name="Andreopoulos B."/>
            <person name="Baker S."/>
            <person name="Barry K."/>
            <person name="Bills G."/>
            <person name="Bluhm B."/>
            <person name="Cannon C."/>
            <person name="Castanera R."/>
            <person name="Culley D."/>
            <person name="Daum C."/>
            <person name="Ezra D."/>
            <person name="Gonzalez J."/>
            <person name="Henrissat B."/>
            <person name="Kuo A."/>
            <person name="Liang C."/>
            <person name="Lipzen A."/>
            <person name="Lutzoni F."/>
            <person name="Magnuson J."/>
            <person name="Mondo S."/>
            <person name="Nolan M."/>
            <person name="Ohm R."/>
            <person name="Pangilinan J."/>
            <person name="Park H.-J."/>
            <person name="Ramirez L."/>
            <person name="Alfaro M."/>
            <person name="Sun H."/>
            <person name="Tritt A."/>
            <person name="Yoshinaga Y."/>
            <person name="Zwiers L.-H."/>
            <person name="Turgeon B."/>
            <person name="Goodwin S."/>
            <person name="Spatafora J."/>
            <person name="Crous P."/>
            <person name="Grigoriev I."/>
        </authorList>
    </citation>
    <scope>NUCLEOTIDE SEQUENCE</scope>
    <source>
        <strain evidence="5">CBS 115976</strain>
    </source>
</reference>
<keyword evidence="5" id="KW-0413">Isomerase</keyword>
<keyword evidence="6" id="KW-1185">Reference proteome</keyword>
<dbReference type="GO" id="GO:0047617">
    <property type="term" value="F:fatty acyl-CoA hydrolase activity"/>
    <property type="evidence" value="ECO:0007669"/>
    <property type="project" value="InterPro"/>
</dbReference>
<dbReference type="Pfam" id="PF20789">
    <property type="entry name" value="4HBT_3C"/>
    <property type="match status" value="1"/>
</dbReference>
<comment type="similarity">
    <text evidence="1">Belongs to the C/M/P thioester hydrolase family.</text>
</comment>
<dbReference type="InterPro" id="IPR049449">
    <property type="entry name" value="TesB_ACOT8-like_N"/>
</dbReference>
<dbReference type="InterPro" id="IPR029069">
    <property type="entry name" value="HotDog_dom_sf"/>
</dbReference>
<dbReference type="AlphaFoldDB" id="A0A6A6UJ55"/>
<dbReference type="CDD" id="cd03444">
    <property type="entry name" value="Thioesterase_II_repeat1"/>
    <property type="match status" value="1"/>
</dbReference>
<evidence type="ECO:0000313" key="5">
    <source>
        <dbReference type="EMBL" id="KAF2671098.1"/>
    </source>
</evidence>
<dbReference type="Gene3D" id="2.40.160.210">
    <property type="entry name" value="Acyl-CoA thioesterase, double hotdog domain"/>
    <property type="match status" value="1"/>
</dbReference>
<dbReference type="GO" id="GO:0006637">
    <property type="term" value="P:acyl-CoA metabolic process"/>
    <property type="evidence" value="ECO:0007669"/>
    <property type="project" value="InterPro"/>
</dbReference>
<evidence type="ECO:0000313" key="6">
    <source>
        <dbReference type="Proteomes" id="UP000799302"/>
    </source>
</evidence>
<dbReference type="PANTHER" id="PTHR11066:SF64">
    <property type="entry name" value="ACYL-COA THIOESTERASE (AFU_ORTHOLOGUE AFUA_1G12060)"/>
    <property type="match status" value="1"/>
</dbReference>
<keyword evidence="2" id="KW-0378">Hydrolase</keyword>
<dbReference type="GO" id="GO:0005782">
    <property type="term" value="C:peroxisomal matrix"/>
    <property type="evidence" value="ECO:0007669"/>
    <property type="project" value="UniProtKB-SubCell"/>
</dbReference>
<evidence type="ECO:0000256" key="1">
    <source>
        <dbReference type="ARBA" id="ARBA00006538"/>
    </source>
</evidence>
<name>A0A6A6UJ55_9PEZI</name>